<dbReference type="AlphaFoldDB" id="A0A423IG45"/>
<evidence type="ECO:0000313" key="2">
    <source>
        <dbReference type="Proteomes" id="UP000285636"/>
    </source>
</evidence>
<dbReference type="EMBL" id="MOBK01000001">
    <property type="protein sequence ID" value="RON24400.1"/>
    <property type="molecule type" value="Genomic_DNA"/>
</dbReference>
<name>A0A423IG45_9PSED</name>
<accession>A0A423IG45</accession>
<proteinExistence type="predicted"/>
<protein>
    <submittedName>
        <fullName evidence="1">Uncharacterized protein</fullName>
    </submittedName>
</protein>
<organism evidence="1 2">
    <name type="scientific">Pseudomonas brassicacearum</name>
    <dbReference type="NCBI Taxonomy" id="930166"/>
    <lineage>
        <taxon>Bacteria</taxon>
        <taxon>Pseudomonadati</taxon>
        <taxon>Pseudomonadota</taxon>
        <taxon>Gammaproteobacteria</taxon>
        <taxon>Pseudomonadales</taxon>
        <taxon>Pseudomonadaceae</taxon>
        <taxon>Pseudomonas</taxon>
    </lineage>
</organism>
<gene>
    <name evidence="1" type="ORF">BK660_01640</name>
</gene>
<reference evidence="1 2" key="1">
    <citation type="submission" date="2016-10" db="EMBL/GenBank/DDBJ databases">
        <title>Comparative genome analysis of multiple Pseudomonas spp. focuses on biocontrol and plant growth promoting traits.</title>
        <authorList>
            <person name="Tao X.-Y."/>
            <person name="Taylor C.G."/>
        </authorList>
    </citation>
    <scope>NUCLEOTIDE SEQUENCE [LARGE SCALE GENOMIC DNA]</scope>
    <source>
        <strain evidence="1 2">38D7</strain>
    </source>
</reference>
<dbReference type="Proteomes" id="UP000285636">
    <property type="component" value="Unassembled WGS sequence"/>
</dbReference>
<sequence>MFSMDRDCGAYWQGTNIDAVFLNIIEYRYSGRSVITWNCRKWNPTVHFVKNFTVNSPILKLLQVFDFINPRCRWLRWRWYIRWNKLRNNVWFNNFAKH</sequence>
<evidence type="ECO:0000313" key="1">
    <source>
        <dbReference type="EMBL" id="RON24400.1"/>
    </source>
</evidence>
<comment type="caution">
    <text evidence="1">The sequence shown here is derived from an EMBL/GenBank/DDBJ whole genome shotgun (WGS) entry which is preliminary data.</text>
</comment>